<feature type="region of interest" description="Disordered" evidence="1">
    <location>
        <begin position="579"/>
        <end position="608"/>
    </location>
</feature>
<feature type="compositionally biased region" description="Low complexity" evidence="1">
    <location>
        <begin position="56"/>
        <end position="67"/>
    </location>
</feature>
<keyword evidence="3" id="KW-1185">Reference proteome</keyword>
<evidence type="ECO:0000313" key="2">
    <source>
        <dbReference type="EMBL" id="POS78014.1"/>
    </source>
</evidence>
<evidence type="ECO:0008006" key="4">
    <source>
        <dbReference type="Google" id="ProtNLM"/>
    </source>
</evidence>
<gene>
    <name evidence="2" type="ORF">DHEL01_v203584</name>
</gene>
<accession>A0A2P5I698</accession>
<dbReference type="Proteomes" id="UP000094444">
    <property type="component" value="Unassembled WGS sequence"/>
</dbReference>
<dbReference type="AlphaFoldDB" id="A0A2P5I698"/>
<evidence type="ECO:0000313" key="3">
    <source>
        <dbReference type="Proteomes" id="UP000094444"/>
    </source>
</evidence>
<dbReference type="OrthoDB" id="3189033at2759"/>
<organism evidence="2 3">
    <name type="scientific">Diaporthe helianthi</name>
    <dbReference type="NCBI Taxonomy" id="158607"/>
    <lineage>
        <taxon>Eukaryota</taxon>
        <taxon>Fungi</taxon>
        <taxon>Dikarya</taxon>
        <taxon>Ascomycota</taxon>
        <taxon>Pezizomycotina</taxon>
        <taxon>Sordariomycetes</taxon>
        <taxon>Sordariomycetidae</taxon>
        <taxon>Diaporthales</taxon>
        <taxon>Diaporthaceae</taxon>
        <taxon>Diaporthe</taxon>
    </lineage>
</organism>
<reference evidence="2" key="1">
    <citation type="submission" date="2017-09" db="EMBL/GenBank/DDBJ databases">
        <title>Polyketide synthases of a Diaporthe helianthi virulent isolate.</title>
        <authorList>
            <person name="Baroncelli R."/>
        </authorList>
    </citation>
    <scope>NUCLEOTIDE SEQUENCE [LARGE SCALE GENOMIC DNA]</scope>
    <source>
        <strain evidence="2">7/96</strain>
    </source>
</reference>
<feature type="compositionally biased region" description="Pro residues" evidence="1">
    <location>
        <begin position="86"/>
        <end position="96"/>
    </location>
</feature>
<feature type="region of interest" description="Disordered" evidence="1">
    <location>
        <begin position="416"/>
        <end position="475"/>
    </location>
</feature>
<dbReference type="STRING" id="158607.A0A2P5I698"/>
<proteinExistence type="predicted"/>
<feature type="compositionally biased region" description="Polar residues" evidence="1">
    <location>
        <begin position="106"/>
        <end position="120"/>
    </location>
</feature>
<evidence type="ECO:0000256" key="1">
    <source>
        <dbReference type="SAM" id="MobiDB-lite"/>
    </source>
</evidence>
<feature type="region of interest" description="Disordered" evidence="1">
    <location>
        <begin position="1"/>
        <end position="155"/>
    </location>
</feature>
<protein>
    <recommendedName>
        <fullName evidence="4">Secreted protein</fullName>
    </recommendedName>
</protein>
<feature type="compositionally biased region" description="Basic and acidic residues" evidence="1">
    <location>
        <begin position="432"/>
        <end position="447"/>
    </location>
</feature>
<name>A0A2P5I698_DIAHE</name>
<feature type="compositionally biased region" description="Polar residues" evidence="1">
    <location>
        <begin position="1"/>
        <end position="26"/>
    </location>
</feature>
<dbReference type="InParanoid" id="A0A2P5I698"/>
<comment type="caution">
    <text evidence="2">The sequence shown here is derived from an EMBL/GenBank/DDBJ whole genome shotgun (WGS) entry which is preliminary data.</text>
</comment>
<sequence>MTFQEATFLRASNTGESSRSQFSSRNPYLDYGDSHDSHGTIKSHLDDIPWVPDPRYYAPASHAAYHSTGETSYPDSSSFSTASGPPGSPQPPPLPTRPRDDPAERPQTSPRSSEPYSPTDSEQRPDLPPRPPTGQDASSHHSRSPERIDELVLLPPRRRLTTGDIPVNTVGYTRDPEKIIAYLIPLPPPSSKGQTLDVPQRYMIYTPPAPHLLKPTSTASNTATTVKVKEGKRHKAKRLVQQEVRKAKTYDGKTLSLRGLHYKALRGCDRAVAAIKTPDITFLNRVPRRHVTELVLIHPASVLADHTPAEVHAEVGAQLARTQRRAARDSVISTLLFPPSLVVDTLAAVVWPFGGLAEIDGVWMYASISGYLTARSVTRRMEREPVVDEVGEGVQHVGQDTSRSDRGLSPVSAEDIYTAGIDTSGPGVNGTNRRDTRRDSRQVHFEEILDDEEEDDLKRTAADTGSGKKNAKKRPLKVRLVPDDAMDTMASYFQEICHQRNPKAFGSPGVPPTKTDVLASIGWWPDRRGRAPGVEHAGDWEDENWQTRQVKEDMDKVLTKAAKSWDKWCKSYAKYPERAMKEKGHSRTSEMMRKLRVKKDTRGPRVVV</sequence>
<feature type="compositionally biased region" description="Polar residues" evidence="1">
    <location>
        <begin position="68"/>
        <end position="80"/>
    </location>
</feature>
<feature type="compositionally biased region" description="Basic and acidic residues" evidence="1">
    <location>
        <begin position="32"/>
        <end position="47"/>
    </location>
</feature>
<dbReference type="EMBL" id="MAVT02000220">
    <property type="protein sequence ID" value="POS78014.1"/>
    <property type="molecule type" value="Genomic_DNA"/>
</dbReference>